<accession>A0A0Q3WUD9</accession>
<protein>
    <recommendedName>
        <fullName evidence="1">DUF4097 domain-containing protein</fullName>
    </recommendedName>
</protein>
<organism evidence="2 3">
    <name type="scientific">Heyndrickxia shackletonii</name>
    <dbReference type="NCBI Taxonomy" id="157838"/>
    <lineage>
        <taxon>Bacteria</taxon>
        <taxon>Bacillati</taxon>
        <taxon>Bacillota</taxon>
        <taxon>Bacilli</taxon>
        <taxon>Bacillales</taxon>
        <taxon>Bacillaceae</taxon>
        <taxon>Heyndrickxia</taxon>
    </lineage>
</organism>
<reference evidence="2 3" key="1">
    <citation type="submission" date="2015-09" db="EMBL/GenBank/DDBJ databases">
        <title>Genome sequencing project for genomic taxonomy and phylogenomics of Bacillus-like bacteria.</title>
        <authorList>
            <person name="Liu B."/>
            <person name="Wang J."/>
            <person name="Zhu Y."/>
            <person name="Liu G."/>
            <person name="Chen Q."/>
            <person name="Chen Z."/>
            <person name="Lan J."/>
            <person name="Che J."/>
            <person name="Ge C."/>
            <person name="Shi H."/>
            <person name="Pan Z."/>
            <person name="Liu X."/>
        </authorList>
    </citation>
    <scope>NUCLEOTIDE SEQUENCE [LARGE SCALE GENOMIC DNA]</scope>
    <source>
        <strain evidence="2 3">LMG 18435</strain>
    </source>
</reference>
<dbReference type="Gene3D" id="2.160.20.120">
    <property type="match status" value="1"/>
</dbReference>
<dbReference type="STRING" id="157838.AN964_02860"/>
<sequence length="285" mass="31317">MKKLLAFLAVLACFYIIALSLQRVSWFPFGSKETQAASMHNIEVIDIHASAADVSVIPVNREDVKAEYKGKGKLKVTKSGDTVKVSLVRSWLEGINFFDKKKLKIYIPKDFNQKMAVNIGSGKLHFSGPSKEHPMNLKELNLDMSSGMVDLEKLHIESYHHEGSSGNANLDYVTAGNATIKMSSGNVDINHYHGKLNARLSSGRFKAQMDQLNDPIDVKISSGILNLDLPKDSDFTLNGNVSSGILSCKFPLENGFDSRHRISGSYGTGKYKINVTASSGKVSIY</sequence>
<evidence type="ECO:0000259" key="1">
    <source>
        <dbReference type="Pfam" id="PF13349"/>
    </source>
</evidence>
<dbReference type="Proteomes" id="UP000051888">
    <property type="component" value="Unassembled WGS sequence"/>
</dbReference>
<comment type="caution">
    <text evidence="2">The sequence shown here is derived from an EMBL/GenBank/DDBJ whole genome shotgun (WGS) entry which is preliminary data.</text>
</comment>
<evidence type="ECO:0000313" key="2">
    <source>
        <dbReference type="EMBL" id="KQL52581.1"/>
    </source>
</evidence>
<dbReference type="AlphaFoldDB" id="A0A0Q3WUD9"/>
<dbReference type="RefSeq" id="WP_055738273.1">
    <property type="nucleotide sequence ID" value="NZ_JAAIWL010000016.1"/>
</dbReference>
<proteinExistence type="predicted"/>
<name>A0A0Q3WUD9_9BACI</name>
<evidence type="ECO:0000313" key="3">
    <source>
        <dbReference type="Proteomes" id="UP000051888"/>
    </source>
</evidence>
<keyword evidence="3" id="KW-1185">Reference proteome</keyword>
<dbReference type="Pfam" id="PF13349">
    <property type="entry name" value="DUF4097"/>
    <property type="match status" value="1"/>
</dbReference>
<dbReference type="InterPro" id="IPR025164">
    <property type="entry name" value="Toastrack_DUF4097"/>
</dbReference>
<dbReference type="PATRIC" id="fig|157838.3.peg.630"/>
<feature type="domain" description="DUF4097" evidence="1">
    <location>
        <begin position="42"/>
        <end position="284"/>
    </location>
</feature>
<gene>
    <name evidence="2" type="ORF">AN964_02860</name>
</gene>
<dbReference type="EMBL" id="LJJC01000004">
    <property type="protein sequence ID" value="KQL52581.1"/>
    <property type="molecule type" value="Genomic_DNA"/>
</dbReference>
<dbReference type="OrthoDB" id="2940757at2"/>